<reference evidence="6" key="1">
    <citation type="journal article" date="2014" name="Int. J. Syst. Evol. Microbiol.">
        <title>Complete genome of a new Firmicutes species belonging to the dominant human colonic microbiota ('Ruminococcus bicirculans') reveals two chromosomes and a selective capacity to utilize plant glucans.</title>
        <authorList>
            <consortium name="NISC Comparative Sequencing Program"/>
            <person name="Wegmann U."/>
            <person name="Louis P."/>
            <person name="Goesmann A."/>
            <person name="Henrissat B."/>
            <person name="Duncan S.H."/>
            <person name="Flint H.J."/>
        </authorList>
    </citation>
    <scope>NUCLEOTIDE SEQUENCE</scope>
    <source>
        <strain evidence="6">NBRC 109915</strain>
    </source>
</reference>
<feature type="domain" description="Thiamine pyrophosphate enzyme TPP-binding" evidence="4">
    <location>
        <begin position="386"/>
        <end position="522"/>
    </location>
</feature>
<evidence type="ECO:0000256" key="3">
    <source>
        <dbReference type="ARBA" id="ARBA00023052"/>
    </source>
</evidence>
<evidence type="ECO:0008006" key="8">
    <source>
        <dbReference type="Google" id="ProtNLM"/>
    </source>
</evidence>
<evidence type="ECO:0000313" key="7">
    <source>
        <dbReference type="Proteomes" id="UP001161388"/>
    </source>
</evidence>
<organism evidence="6 7">
    <name type="scientific">Sulfitobacter pacificus</name>
    <dbReference type="NCBI Taxonomy" id="1499314"/>
    <lineage>
        <taxon>Bacteria</taxon>
        <taxon>Pseudomonadati</taxon>
        <taxon>Pseudomonadota</taxon>
        <taxon>Alphaproteobacteria</taxon>
        <taxon>Rhodobacterales</taxon>
        <taxon>Roseobacteraceae</taxon>
        <taxon>Sulfitobacter</taxon>
    </lineage>
</organism>
<dbReference type="SUPFAM" id="SSF52518">
    <property type="entry name" value="Thiamin diphosphate-binding fold (THDP-binding)"/>
    <property type="match status" value="2"/>
</dbReference>
<dbReference type="InterPro" id="IPR045229">
    <property type="entry name" value="TPP_enz"/>
</dbReference>
<dbReference type="Gene3D" id="3.40.50.970">
    <property type="match status" value="2"/>
</dbReference>
<proteinExistence type="inferred from homology"/>
<reference evidence="6" key="2">
    <citation type="submission" date="2023-01" db="EMBL/GenBank/DDBJ databases">
        <title>Draft genome sequence of Sulfitobacter pacificus strain NBRC 109915.</title>
        <authorList>
            <person name="Sun Q."/>
            <person name="Mori K."/>
        </authorList>
    </citation>
    <scope>NUCLEOTIDE SEQUENCE</scope>
    <source>
        <strain evidence="6">NBRC 109915</strain>
    </source>
</reference>
<keyword evidence="3" id="KW-0786">Thiamine pyrophosphate</keyword>
<dbReference type="EMBL" id="BSNL01000001">
    <property type="protein sequence ID" value="GLQ25523.1"/>
    <property type="molecule type" value="Genomic_DNA"/>
</dbReference>
<accession>A0ABQ5VF85</accession>
<dbReference type="NCBIfam" id="NF005760">
    <property type="entry name" value="PRK07586.1"/>
    <property type="match status" value="1"/>
</dbReference>
<dbReference type="CDD" id="cd07035">
    <property type="entry name" value="TPP_PYR_POX_like"/>
    <property type="match status" value="1"/>
</dbReference>
<sequence>MKDKPLSAQKMNGAESLVHTLLANGVDVCFTNPGTSEMHFVAALDHIPGMRSVLALQEGVATGAADGYYRMVGKPASTLLHLGPGLANGLSNLHNAKKAGSGVVNIVGEHASTHIELDAPLTSDIEGIARPVSHWVRSSASSETVGTDAAEAVQAAMIAPGQIATLILPSDTAWNSGGVAQDAIELFAPAPFDQSQLAQAVDALDGPETLLLLGGGALTESNLETAGRIAAKTGCKILSEWSNARLERGAGRVFVGRVPYPIDIALEVLKPFKRIVLVGARAPIGFFAYPGKPAILTRDGAEILTLAGAGADLSAALAALADATDATTTPPAHVAEPFTPERPEGPINLDNLAAMIARAIPENAIVVDESVTTGRAFSPATKGAAKHTWLNNCGGSIGYGLPAAIGAAVACPDRKVLCLTGDGSAMYTVQSLWTMARENLDVTVLIFANRSYQILRGELTNVGVGNPGPRAIDMLSLDRPALDWVQMSCSMGVDAVRVTECDGLENALADGLASGGPNLIEVML</sequence>
<dbReference type="Pfam" id="PF02775">
    <property type="entry name" value="TPP_enzyme_C"/>
    <property type="match status" value="1"/>
</dbReference>
<dbReference type="PANTHER" id="PTHR18968">
    <property type="entry name" value="THIAMINE PYROPHOSPHATE ENZYMES"/>
    <property type="match status" value="1"/>
</dbReference>
<evidence type="ECO:0000256" key="2">
    <source>
        <dbReference type="ARBA" id="ARBA00022679"/>
    </source>
</evidence>
<dbReference type="PANTHER" id="PTHR18968:SF86">
    <property type="entry name" value="ACETOLACTATE SYNTHASE LARGE SUBUNIT ILVX-RELATED"/>
    <property type="match status" value="1"/>
</dbReference>
<comment type="similarity">
    <text evidence="1">Belongs to the TPP enzyme family.</text>
</comment>
<dbReference type="InterPro" id="IPR011766">
    <property type="entry name" value="TPP_enzyme_TPP-bd"/>
</dbReference>
<dbReference type="PROSITE" id="PS00187">
    <property type="entry name" value="TPP_ENZYMES"/>
    <property type="match status" value="1"/>
</dbReference>
<dbReference type="Pfam" id="PF02776">
    <property type="entry name" value="TPP_enzyme_N"/>
    <property type="match status" value="1"/>
</dbReference>
<dbReference type="CDD" id="cd02002">
    <property type="entry name" value="TPP_BFDC"/>
    <property type="match status" value="1"/>
</dbReference>
<keyword evidence="2" id="KW-0808">Transferase</keyword>
<dbReference type="InterPro" id="IPR012001">
    <property type="entry name" value="Thiamin_PyroP_enz_TPP-bd_dom"/>
</dbReference>
<keyword evidence="7" id="KW-1185">Reference proteome</keyword>
<name>A0ABQ5VF85_9RHOB</name>
<evidence type="ECO:0000259" key="5">
    <source>
        <dbReference type="Pfam" id="PF02776"/>
    </source>
</evidence>
<evidence type="ECO:0000259" key="4">
    <source>
        <dbReference type="Pfam" id="PF02775"/>
    </source>
</evidence>
<protein>
    <recommendedName>
        <fullName evidence="8">Acetolactate synthase-1/2/3 large subunit</fullName>
    </recommendedName>
</protein>
<evidence type="ECO:0000313" key="6">
    <source>
        <dbReference type="EMBL" id="GLQ25523.1"/>
    </source>
</evidence>
<dbReference type="Proteomes" id="UP001161388">
    <property type="component" value="Unassembled WGS sequence"/>
</dbReference>
<gene>
    <name evidence="6" type="ORF">GCM10007927_03260</name>
</gene>
<evidence type="ECO:0000256" key="1">
    <source>
        <dbReference type="ARBA" id="ARBA00007812"/>
    </source>
</evidence>
<dbReference type="InterPro" id="IPR029061">
    <property type="entry name" value="THDP-binding"/>
</dbReference>
<dbReference type="InterPro" id="IPR000399">
    <property type="entry name" value="TPP-bd_CS"/>
</dbReference>
<feature type="domain" description="Thiamine pyrophosphate enzyme N-terminal TPP-binding" evidence="5">
    <location>
        <begin position="11"/>
        <end position="116"/>
    </location>
</feature>
<comment type="caution">
    <text evidence="6">The sequence shown here is derived from an EMBL/GenBank/DDBJ whole genome shotgun (WGS) entry which is preliminary data.</text>
</comment>